<evidence type="ECO:0000313" key="2">
    <source>
        <dbReference type="Proteomes" id="UP000518266"/>
    </source>
</evidence>
<dbReference type="EMBL" id="JAAKFY010000014">
    <property type="protein sequence ID" value="KAF3845855.1"/>
    <property type="molecule type" value="Genomic_DNA"/>
</dbReference>
<reference evidence="1 2" key="1">
    <citation type="submission" date="2020-03" db="EMBL/GenBank/DDBJ databases">
        <title>Dissostichus mawsoni Genome sequencing and assembly.</title>
        <authorList>
            <person name="Park H."/>
        </authorList>
    </citation>
    <scope>NUCLEOTIDE SEQUENCE [LARGE SCALE GENOMIC DNA]</scope>
    <source>
        <strain evidence="1">DM0001</strain>
        <tissue evidence="1">Muscle</tissue>
    </source>
</reference>
<comment type="caution">
    <text evidence="1">The sequence shown here is derived from an EMBL/GenBank/DDBJ whole genome shotgun (WGS) entry which is preliminary data.</text>
</comment>
<sequence>MVVCGSLLLGYQASVWTRSPPTVCVEVLLLGRQPSAQDRRDPLVVLAVQLASLFGKRPAACGARRPGRQLSGRWKRRRDPDTALFDEDVLRSAAEAQLASIAAVDAEVEEEEEETTFPSTTSSITTIVFVMVLEVEEEEEVLTLQRTPEPPPAASHLLLVSPSSNLLYSAISISRRVLMSSSIWYSCPCLSRSALSCISCSSMLLTCTGNENDRKISSSLRPSICISRSVRLMVSSSRTLFRPAVSASTDIRMASSFSYLHRMTL</sequence>
<dbReference type="Proteomes" id="UP000518266">
    <property type="component" value="Unassembled WGS sequence"/>
</dbReference>
<accession>A0A7J5Y8W1</accession>
<gene>
    <name evidence="1" type="ORF">F7725_002933</name>
</gene>
<protein>
    <submittedName>
        <fullName evidence="1">Uncharacterized protein</fullName>
    </submittedName>
</protein>
<organism evidence="1 2">
    <name type="scientific">Dissostichus mawsoni</name>
    <name type="common">Antarctic cod</name>
    <dbReference type="NCBI Taxonomy" id="36200"/>
    <lineage>
        <taxon>Eukaryota</taxon>
        <taxon>Metazoa</taxon>
        <taxon>Chordata</taxon>
        <taxon>Craniata</taxon>
        <taxon>Vertebrata</taxon>
        <taxon>Euteleostomi</taxon>
        <taxon>Actinopterygii</taxon>
        <taxon>Neopterygii</taxon>
        <taxon>Teleostei</taxon>
        <taxon>Neoteleostei</taxon>
        <taxon>Acanthomorphata</taxon>
        <taxon>Eupercaria</taxon>
        <taxon>Perciformes</taxon>
        <taxon>Notothenioidei</taxon>
        <taxon>Nototheniidae</taxon>
        <taxon>Dissostichus</taxon>
    </lineage>
</organism>
<evidence type="ECO:0000313" key="1">
    <source>
        <dbReference type="EMBL" id="KAF3845855.1"/>
    </source>
</evidence>
<proteinExistence type="predicted"/>
<keyword evidence="2" id="KW-1185">Reference proteome</keyword>
<name>A0A7J5Y8W1_DISMA</name>
<dbReference type="AlphaFoldDB" id="A0A7J5Y8W1"/>